<sequence length="353" mass="40307">MLSDYTENGLRMKRFVVILQILLFSFPLFAQVDYLDPVRSVDKYPGELGEYYRNVFSLLHTGFQKKPYACFTVIPSFSPEYAMSVEKRNGRTCLISNTLSRTYWQADKKMVKVNNHSVVISPSLYQSLGLIFRLVTSQIQDMDGTAVGLDGTAYYVSSTDAQGHVMMGRKWMPQKEMLMGRLVLLCESAYLLSTGGNISEKTLAEEATALLKELQKRSKEQPNAHKRPIYMGIYTLGVQRSPNRKAVEKGPTFPRVTPERYVFEQVVYPKELLAKDIKGYVLCEFTIDKGGEILRPHILESTHPQFAEEVLRVVKQMPVWSPALAANQPLECNYILYAPFRVQDYKQRLLNGK</sequence>
<dbReference type="STRING" id="1445607.JCM10512_1280"/>
<feature type="domain" description="TonB C-terminal" evidence="1">
    <location>
        <begin position="265"/>
        <end position="334"/>
    </location>
</feature>
<organism evidence="2 3">
    <name type="scientific">Bacteroides reticulotermitis JCM 10512</name>
    <dbReference type="NCBI Taxonomy" id="1445607"/>
    <lineage>
        <taxon>Bacteria</taxon>
        <taxon>Pseudomonadati</taxon>
        <taxon>Bacteroidota</taxon>
        <taxon>Bacteroidia</taxon>
        <taxon>Bacteroidales</taxon>
        <taxon>Bacteroidaceae</taxon>
        <taxon>Bacteroides</taxon>
    </lineage>
</organism>
<dbReference type="InterPro" id="IPR051045">
    <property type="entry name" value="TonB-dependent_transducer"/>
</dbReference>
<dbReference type="Pfam" id="PF03544">
    <property type="entry name" value="TonB_C"/>
    <property type="match status" value="1"/>
</dbReference>
<dbReference type="GO" id="GO:0055085">
    <property type="term" value="P:transmembrane transport"/>
    <property type="evidence" value="ECO:0007669"/>
    <property type="project" value="InterPro"/>
</dbReference>
<reference evidence="2 3" key="1">
    <citation type="journal article" date="2014" name="Genome Announc.">
        <title>Draft Genome Sequence of Bacteroides reticulotermitis Strain JCM 10512T, Isolated from the Gut of a Termite.</title>
        <authorList>
            <person name="Yuki M."/>
            <person name="Oshima K."/>
            <person name="Suda W."/>
            <person name="Sakamoto M."/>
            <person name="Iida T."/>
            <person name="Hattori M."/>
            <person name="Ohkuma M."/>
        </authorList>
    </citation>
    <scope>NUCLEOTIDE SEQUENCE [LARGE SCALE GENOMIC DNA]</scope>
    <source>
        <strain evidence="2 3">JCM 10512</strain>
    </source>
</reference>
<dbReference type="Gene3D" id="3.30.1150.10">
    <property type="match status" value="1"/>
</dbReference>
<dbReference type="PANTHER" id="PTHR33446">
    <property type="entry name" value="PROTEIN TONB-RELATED"/>
    <property type="match status" value="1"/>
</dbReference>
<dbReference type="PANTHER" id="PTHR33446:SF2">
    <property type="entry name" value="PROTEIN TONB"/>
    <property type="match status" value="1"/>
</dbReference>
<name>W4UPD1_9BACE</name>
<dbReference type="GO" id="GO:0098797">
    <property type="term" value="C:plasma membrane protein complex"/>
    <property type="evidence" value="ECO:0007669"/>
    <property type="project" value="TreeGrafter"/>
</dbReference>
<gene>
    <name evidence="2" type="ORF">JCM10512_1280</name>
</gene>
<dbReference type="GO" id="GO:0031992">
    <property type="term" value="F:energy transducer activity"/>
    <property type="evidence" value="ECO:0007669"/>
    <property type="project" value="TreeGrafter"/>
</dbReference>
<dbReference type="Proteomes" id="UP000019131">
    <property type="component" value="Unassembled WGS sequence"/>
</dbReference>
<keyword evidence="3" id="KW-1185">Reference proteome</keyword>
<dbReference type="EMBL" id="BAIV01000006">
    <property type="protein sequence ID" value="GAE83030.1"/>
    <property type="molecule type" value="Genomic_DNA"/>
</dbReference>
<protein>
    <recommendedName>
        <fullName evidence="1">TonB C-terminal domain-containing protein</fullName>
    </recommendedName>
</protein>
<evidence type="ECO:0000313" key="3">
    <source>
        <dbReference type="Proteomes" id="UP000019131"/>
    </source>
</evidence>
<dbReference type="SUPFAM" id="SSF74653">
    <property type="entry name" value="TolA/TonB C-terminal domain"/>
    <property type="match status" value="1"/>
</dbReference>
<comment type="caution">
    <text evidence="2">The sequence shown here is derived from an EMBL/GenBank/DDBJ whole genome shotgun (WGS) entry which is preliminary data.</text>
</comment>
<dbReference type="InterPro" id="IPR037682">
    <property type="entry name" value="TonB_C"/>
</dbReference>
<evidence type="ECO:0000313" key="2">
    <source>
        <dbReference type="EMBL" id="GAE83030.1"/>
    </source>
</evidence>
<proteinExistence type="predicted"/>
<dbReference type="AlphaFoldDB" id="W4UPD1"/>
<accession>W4UPD1</accession>
<evidence type="ECO:0000259" key="1">
    <source>
        <dbReference type="Pfam" id="PF03544"/>
    </source>
</evidence>